<dbReference type="HOGENOM" id="CLU_167040_0_0_1"/>
<evidence type="ECO:0000313" key="1">
    <source>
        <dbReference type="EMBL" id="EGO27712.1"/>
    </source>
</evidence>
<dbReference type="GeneID" id="18818251"/>
<organism>
    <name type="scientific">Serpula lacrymans var. lacrymans (strain S7.9)</name>
    <name type="common">Dry rot fungus</name>
    <dbReference type="NCBI Taxonomy" id="578457"/>
    <lineage>
        <taxon>Eukaryota</taxon>
        <taxon>Fungi</taxon>
        <taxon>Dikarya</taxon>
        <taxon>Basidiomycota</taxon>
        <taxon>Agaricomycotina</taxon>
        <taxon>Agaricomycetes</taxon>
        <taxon>Agaricomycetidae</taxon>
        <taxon>Boletales</taxon>
        <taxon>Coniophorineae</taxon>
        <taxon>Serpulaceae</taxon>
        <taxon>Serpula</taxon>
    </lineage>
</organism>
<gene>
    <name evidence="1" type="ORF">SERLADRAFT_461613</name>
</gene>
<protein>
    <submittedName>
        <fullName evidence="1">Uncharacterized protein</fullName>
    </submittedName>
</protein>
<dbReference type="AlphaFoldDB" id="F8NPM1"/>
<name>F8NPM1_SERL9</name>
<accession>F8NPM1</accession>
<dbReference type="Proteomes" id="UP000008064">
    <property type="component" value="Unassembled WGS sequence"/>
</dbReference>
<dbReference type="EMBL" id="GL945431">
    <property type="protein sequence ID" value="EGO27712.1"/>
    <property type="molecule type" value="Genomic_DNA"/>
</dbReference>
<reference evidence="1" key="1">
    <citation type="submission" date="2011-04" db="EMBL/GenBank/DDBJ databases">
        <title>Evolution of plant cell wall degrading machinery underlies the functional diversity of forest fungi.</title>
        <authorList>
            <consortium name="US DOE Joint Genome Institute (JGI-PGF)"/>
            <person name="Eastwood D.C."/>
            <person name="Floudas D."/>
            <person name="Binder M."/>
            <person name="Majcherczyk A."/>
            <person name="Schneider P."/>
            <person name="Aerts A."/>
            <person name="Asiegbu F.O."/>
            <person name="Baker S.E."/>
            <person name="Barry K."/>
            <person name="Bendiksby M."/>
            <person name="Blumentritt M."/>
            <person name="Coutinho P.M."/>
            <person name="Cullen D."/>
            <person name="Cullen D."/>
            <person name="Gathman A."/>
            <person name="Goodell B."/>
            <person name="Henrissat B."/>
            <person name="Ihrmark K."/>
            <person name="Kauserud H."/>
            <person name="Kohler A."/>
            <person name="LaButti K."/>
            <person name="Lapidus A."/>
            <person name="Lavin J.L."/>
            <person name="Lee Y.-H."/>
            <person name="Lindquist E."/>
            <person name="Lilly W."/>
            <person name="Lucas S."/>
            <person name="Morin E."/>
            <person name="Murat C."/>
            <person name="Oguiza J.A."/>
            <person name="Park J."/>
            <person name="Pisabarro A.G."/>
            <person name="Riley R."/>
            <person name="Rosling A."/>
            <person name="Salamov A."/>
            <person name="Schmidt O."/>
            <person name="Schmutz J."/>
            <person name="Skrede I."/>
            <person name="Stenlid J."/>
            <person name="Wiebenga A."/>
            <person name="Xie X."/>
            <person name="Kues U."/>
            <person name="Hibbett D.S."/>
            <person name="Hoffmeister D."/>
            <person name="Hogberg N."/>
            <person name="Martin F."/>
            <person name="Grigoriev I.V."/>
            <person name="Watkinson S.C."/>
        </authorList>
    </citation>
    <scope>NUCLEOTIDE SEQUENCE</scope>
    <source>
        <strain evidence="1">S7.9</strain>
    </source>
</reference>
<proteinExistence type="predicted"/>
<sequence length="119" mass="13816">MLIEKILKKPTMRKYQLGTRTSMVVFVILVLGPQEPKKLLEELLPNDTKVWREWKATILKRLGKRDLELRFQKDDWDITTFSADEKELLETLYGDAEAAYDAHLQHVNSSNQSATKLKG</sequence>
<dbReference type="OrthoDB" id="2366471at2759"/>
<dbReference type="KEGG" id="sla:SERLADRAFT_461613"/>
<dbReference type="RefSeq" id="XP_007315803.1">
    <property type="nucleotide sequence ID" value="XM_007315741.1"/>
</dbReference>